<name>V8NKD8_OPHHA</name>
<reference evidence="2 3" key="1">
    <citation type="journal article" date="2013" name="Proc. Natl. Acad. Sci. U.S.A.">
        <title>The king cobra genome reveals dynamic gene evolution and adaptation in the snake venom system.</title>
        <authorList>
            <person name="Vonk F.J."/>
            <person name="Casewell N.R."/>
            <person name="Henkel C.V."/>
            <person name="Heimberg A.M."/>
            <person name="Jansen H.J."/>
            <person name="McCleary R.J."/>
            <person name="Kerkkamp H.M."/>
            <person name="Vos R.A."/>
            <person name="Guerreiro I."/>
            <person name="Calvete J.J."/>
            <person name="Wuster W."/>
            <person name="Woods A.E."/>
            <person name="Logan J.M."/>
            <person name="Harrison R.A."/>
            <person name="Castoe T.A."/>
            <person name="de Koning A.P."/>
            <person name="Pollock D.D."/>
            <person name="Yandell M."/>
            <person name="Calderon D."/>
            <person name="Renjifo C."/>
            <person name="Currier R.B."/>
            <person name="Salgado D."/>
            <person name="Pla D."/>
            <person name="Sanz L."/>
            <person name="Hyder A.S."/>
            <person name="Ribeiro J.M."/>
            <person name="Arntzen J.W."/>
            <person name="van den Thillart G.E."/>
            <person name="Boetzer M."/>
            <person name="Pirovano W."/>
            <person name="Dirks R.P."/>
            <person name="Spaink H.P."/>
            <person name="Duboule D."/>
            <person name="McGlinn E."/>
            <person name="Kini R.M."/>
            <person name="Richardson M.K."/>
        </authorList>
    </citation>
    <scope>NUCLEOTIDE SEQUENCE</scope>
    <source>
        <tissue evidence="2">Blood</tissue>
    </source>
</reference>
<organism evidence="2 3">
    <name type="scientific">Ophiophagus hannah</name>
    <name type="common">King cobra</name>
    <name type="synonym">Naja hannah</name>
    <dbReference type="NCBI Taxonomy" id="8665"/>
    <lineage>
        <taxon>Eukaryota</taxon>
        <taxon>Metazoa</taxon>
        <taxon>Chordata</taxon>
        <taxon>Craniata</taxon>
        <taxon>Vertebrata</taxon>
        <taxon>Euteleostomi</taxon>
        <taxon>Lepidosauria</taxon>
        <taxon>Squamata</taxon>
        <taxon>Bifurcata</taxon>
        <taxon>Unidentata</taxon>
        <taxon>Episquamata</taxon>
        <taxon>Toxicofera</taxon>
        <taxon>Serpentes</taxon>
        <taxon>Colubroidea</taxon>
        <taxon>Elapidae</taxon>
        <taxon>Elapinae</taxon>
        <taxon>Ophiophagus</taxon>
    </lineage>
</organism>
<dbReference type="Proteomes" id="UP000018936">
    <property type="component" value="Unassembled WGS sequence"/>
</dbReference>
<accession>V8NKD8</accession>
<feature type="region of interest" description="Disordered" evidence="1">
    <location>
        <begin position="71"/>
        <end position="98"/>
    </location>
</feature>
<feature type="non-terminal residue" evidence="2">
    <location>
        <position position="1"/>
    </location>
</feature>
<keyword evidence="3" id="KW-1185">Reference proteome</keyword>
<proteinExistence type="predicted"/>
<comment type="caution">
    <text evidence="2">The sequence shown here is derived from an EMBL/GenBank/DDBJ whole genome shotgun (WGS) entry which is preliminary data.</text>
</comment>
<evidence type="ECO:0000313" key="2">
    <source>
        <dbReference type="EMBL" id="ETE62520.1"/>
    </source>
</evidence>
<gene>
    <name evidence="2" type="ORF">L345_11722</name>
</gene>
<evidence type="ECO:0000256" key="1">
    <source>
        <dbReference type="SAM" id="MobiDB-lite"/>
    </source>
</evidence>
<protein>
    <submittedName>
        <fullName evidence="2">Uncharacterized protein</fullName>
    </submittedName>
</protein>
<dbReference type="AlphaFoldDB" id="V8NKD8"/>
<dbReference type="EMBL" id="AZIM01003196">
    <property type="protein sequence ID" value="ETE62520.1"/>
    <property type="molecule type" value="Genomic_DNA"/>
</dbReference>
<sequence length="98" mass="10925">MEKQVSRGSGTRKKKPLWRLCRAFGTIRKGPATRANALSQKHGYIQAEHKVLPWTVILLEKFTVTQTPVDFKRGSKRSNKNKTLCSQSLVGPVSDGST</sequence>
<evidence type="ECO:0000313" key="3">
    <source>
        <dbReference type="Proteomes" id="UP000018936"/>
    </source>
</evidence>
<feature type="compositionally biased region" description="Polar residues" evidence="1">
    <location>
        <begin position="81"/>
        <end position="98"/>
    </location>
</feature>